<evidence type="ECO:0000259" key="2">
    <source>
        <dbReference type="PROSITE" id="PS50234"/>
    </source>
</evidence>
<dbReference type="EMBL" id="CP080544">
    <property type="protein sequence ID" value="QYR53383.1"/>
    <property type="molecule type" value="Genomic_DNA"/>
</dbReference>
<dbReference type="SUPFAM" id="SSF53300">
    <property type="entry name" value="vWA-like"/>
    <property type="match status" value="1"/>
</dbReference>
<dbReference type="PROSITE" id="PS50234">
    <property type="entry name" value="VWFA"/>
    <property type="match status" value="1"/>
</dbReference>
<dbReference type="CDD" id="cd01467">
    <property type="entry name" value="vWA_BatA_type"/>
    <property type="match status" value="1"/>
</dbReference>
<dbReference type="InterPro" id="IPR050768">
    <property type="entry name" value="UPF0353/GerABKA_families"/>
</dbReference>
<evidence type="ECO:0000313" key="3">
    <source>
        <dbReference type="EMBL" id="QYR53383.1"/>
    </source>
</evidence>
<dbReference type="Pfam" id="PF00092">
    <property type="entry name" value="VWA"/>
    <property type="match status" value="1"/>
</dbReference>
<dbReference type="SMART" id="SM00327">
    <property type="entry name" value="VWA"/>
    <property type="match status" value="1"/>
</dbReference>
<dbReference type="RefSeq" id="WP_220380199.1">
    <property type="nucleotide sequence ID" value="NZ_CP080544.1"/>
</dbReference>
<protein>
    <submittedName>
        <fullName evidence="3">VWA domain-containing protein</fullName>
    </submittedName>
</protein>
<keyword evidence="4" id="KW-1185">Reference proteome</keyword>
<dbReference type="Gene3D" id="3.40.50.410">
    <property type="entry name" value="von Willebrand factor, type A domain"/>
    <property type="match status" value="1"/>
</dbReference>
<dbReference type="PANTHER" id="PTHR22550">
    <property type="entry name" value="SPORE GERMINATION PROTEIN"/>
    <property type="match status" value="1"/>
</dbReference>
<dbReference type="InterPro" id="IPR002035">
    <property type="entry name" value="VWF_A"/>
</dbReference>
<keyword evidence="1" id="KW-1133">Transmembrane helix</keyword>
<evidence type="ECO:0000313" key="4">
    <source>
        <dbReference type="Proteomes" id="UP000824755"/>
    </source>
</evidence>
<proteinExistence type="predicted"/>
<accession>A0ABX8WRC3</accession>
<reference evidence="3 4" key="1">
    <citation type="submission" date="2021-08" db="EMBL/GenBank/DDBJ databases">
        <title>Lysobacter sp. strain CJ11 Genome sequencing and assembly.</title>
        <authorList>
            <person name="Kim I."/>
        </authorList>
    </citation>
    <scope>NUCLEOTIDE SEQUENCE [LARGE SCALE GENOMIC DNA]</scope>
    <source>
        <strain evidence="3 4">CJ11</strain>
    </source>
</reference>
<evidence type="ECO:0000256" key="1">
    <source>
        <dbReference type="SAM" id="Phobius"/>
    </source>
</evidence>
<dbReference type="InterPro" id="IPR036465">
    <property type="entry name" value="vWFA_dom_sf"/>
</dbReference>
<keyword evidence="1" id="KW-0812">Transmembrane</keyword>
<feature type="domain" description="VWFA" evidence="2">
    <location>
        <begin position="96"/>
        <end position="288"/>
    </location>
</feature>
<feature type="transmembrane region" description="Helical" evidence="1">
    <location>
        <begin position="60"/>
        <end position="79"/>
    </location>
</feature>
<dbReference type="PANTHER" id="PTHR22550:SF18">
    <property type="entry name" value="VWFA DOMAIN-CONTAINING PROTEIN"/>
    <property type="match status" value="1"/>
</dbReference>
<feature type="transmembrane region" description="Helical" evidence="1">
    <location>
        <begin position="308"/>
        <end position="329"/>
    </location>
</feature>
<gene>
    <name evidence="3" type="ORF">H8L67_02405</name>
</gene>
<dbReference type="Proteomes" id="UP000824755">
    <property type="component" value="Chromosome"/>
</dbReference>
<name>A0ABX8WRC3_9GAMM</name>
<organism evidence="3 4">
    <name type="scientific">Lysobacter soyae</name>
    <dbReference type="NCBI Taxonomy" id="2764185"/>
    <lineage>
        <taxon>Bacteria</taxon>
        <taxon>Pseudomonadati</taxon>
        <taxon>Pseudomonadota</taxon>
        <taxon>Gammaproteobacteria</taxon>
        <taxon>Lysobacterales</taxon>
        <taxon>Lysobacteraceae</taxon>
        <taxon>Lysobacter</taxon>
    </lineage>
</organism>
<dbReference type="InterPro" id="IPR033881">
    <property type="entry name" value="vWA_BatA_type"/>
</dbReference>
<keyword evidence="1" id="KW-0472">Membrane</keyword>
<sequence>MMDAFQLWHFATPQWLWALPLPVLIALLPAVRKSGAAALKHPDQSPLNDIAQASVGRGRGFALPVLLLIAWVALCVAAARPQSFGNAIQPPVSGRGMMLAVDLSGSMQEEDMQLGGRDVDRLTAAKAVISDFLDARSGDRVGLVVFGDRAFVLTPVTSDLNAVREQLADTVVGLPGQSTAIGDAIALSVKRLIKLPTQARVLIVLTDGVNTAGQLTPLKAAELARDNNVRIHTIAMGGDGMVSIFGMQLPAGAGDVDEATLSEIARMTGGQFFRARDTESLAKIYGEINRLEPTPAKARAIRPTIEHYYSALLFAAATLLLWLLVGGWVRRRE</sequence>